<dbReference type="InterPro" id="IPR022533">
    <property type="entry name" value="Cox20"/>
</dbReference>
<keyword evidence="5 9" id="KW-0999">Mitochondrion inner membrane</keyword>
<dbReference type="GO" id="GO:0033617">
    <property type="term" value="P:mitochondrial respiratory chain complex IV assembly"/>
    <property type="evidence" value="ECO:0007669"/>
    <property type="project" value="InterPro"/>
</dbReference>
<dbReference type="KEGG" id="zmk:HG535_0F04980"/>
<evidence type="ECO:0000256" key="1">
    <source>
        <dbReference type="ARBA" id="ARBA00004273"/>
    </source>
</evidence>
<evidence type="ECO:0000313" key="12">
    <source>
        <dbReference type="Proteomes" id="UP000509704"/>
    </source>
</evidence>
<dbReference type="Proteomes" id="UP000509704">
    <property type="component" value="Chromosome 6"/>
</dbReference>
<dbReference type="RefSeq" id="XP_037145711.1">
    <property type="nucleotide sequence ID" value="XM_037289816.1"/>
</dbReference>
<comment type="function">
    <text evidence="9">Involved in the assembly of the cytochrome c oxidase complex.</text>
</comment>
<evidence type="ECO:0000256" key="8">
    <source>
        <dbReference type="ARBA" id="ARBA00023136"/>
    </source>
</evidence>
<evidence type="ECO:0000256" key="3">
    <source>
        <dbReference type="ARBA" id="ARBA00017689"/>
    </source>
</evidence>
<dbReference type="PIRSF" id="PIRSF007871">
    <property type="entry name" value="Cox20"/>
    <property type="match status" value="1"/>
</dbReference>
<evidence type="ECO:0000256" key="10">
    <source>
        <dbReference type="SAM" id="MobiDB-lite"/>
    </source>
</evidence>
<reference evidence="11 12" key="1">
    <citation type="submission" date="2020-07" db="EMBL/GenBank/DDBJ databases">
        <title>The yeast mating-type switching endonuclease HO is a domesticated member of an unorthodox homing genetic element family.</title>
        <authorList>
            <person name="Coughlan A.Y."/>
            <person name="Lombardi L."/>
            <person name="Braun-Galleani S."/>
            <person name="Martos A.R."/>
            <person name="Galeote V."/>
            <person name="Bigey F."/>
            <person name="Dequin S."/>
            <person name="Byrne K.P."/>
            <person name="Wolfe K.H."/>
        </authorList>
    </citation>
    <scope>NUCLEOTIDE SEQUENCE [LARGE SCALE GENOMIC DNA]</scope>
    <source>
        <strain evidence="11 12">NRRL Y-6702</strain>
    </source>
</reference>
<dbReference type="EMBL" id="CP058609">
    <property type="protein sequence ID" value="QLG73986.1"/>
    <property type="molecule type" value="Genomic_DNA"/>
</dbReference>
<evidence type="ECO:0000256" key="5">
    <source>
        <dbReference type="ARBA" id="ARBA00022792"/>
    </source>
</evidence>
<evidence type="ECO:0000313" key="11">
    <source>
        <dbReference type="EMBL" id="QLG73986.1"/>
    </source>
</evidence>
<evidence type="ECO:0000256" key="7">
    <source>
        <dbReference type="ARBA" id="ARBA00023128"/>
    </source>
</evidence>
<evidence type="ECO:0000256" key="4">
    <source>
        <dbReference type="ARBA" id="ARBA00022692"/>
    </source>
</evidence>
<keyword evidence="12" id="KW-1185">Reference proteome</keyword>
<accession>A0A7H9B6N2</accession>
<dbReference type="OrthoDB" id="14603at2759"/>
<sequence>MRWWPFSDKENSRSLDEARTPKTANIGPMASNYSKGQKILLEDTDPRFDSETSQRQMAHSQEEANLKKALDSIKVEDFSFAKLSMIPCFRDAGLIGFTSMFVSGTVTFLYHKNPLRSANWSVAGLLLGSVVGWEQCRLKRKRSFQVGQMARDTIASKKRPMLNSVKHEEKLVQQWEGHKNGERLVEAVSEKKSPWYKFW</sequence>
<comment type="subcellular location">
    <subcellularLocation>
        <location evidence="1 9">Mitochondrion inner membrane</location>
    </subcellularLocation>
</comment>
<gene>
    <name evidence="11" type="ORF">HG535_0F04980</name>
</gene>
<evidence type="ECO:0000256" key="9">
    <source>
        <dbReference type="PIRNR" id="PIRNR007871"/>
    </source>
</evidence>
<protein>
    <recommendedName>
        <fullName evidence="3 9">Cytochrome c oxidase assembly protein COX20, mitochondrial</fullName>
    </recommendedName>
</protein>
<feature type="compositionally biased region" description="Basic and acidic residues" evidence="10">
    <location>
        <begin position="7"/>
        <end position="20"/>
    </location>
</feature>
<dbReference type="PANTHER" id="PTHR31586:SF1">
    <property type="entry name" value="CYTOCHROME C OXIDASE ASSEMBLY PROTEIN COX20, MITOCHONDRIAL"/>
    <property type="match status" value="1"/>
</dbReference>
<evidence type="ECO:0000256" key="6">
    <source>
        <dbReference type="ARBA" id="ARBA00022989"/>
    </source>
</evidence>
<keyword evidence="6" id="KW-1133">Transmembrane helix</keyword>
<keyword evidence="4" id="KW-0812">Transmembrane</keyword>
<proteinExistence type="inferred from homology"/>
<keyword evidence="8 9" id="KW-0472">Membrane</keyword>
<dbReference type="AlphaFoldDB" id="A0A7H9B6N2"/>
<dbReference type="PANTHER" id="PTHR31586">
    <property type="entry name" value="CYTOCHROME C OXIDASE PROTEIN 20"/>
    <property type="match status" value="1"/>
</dbReference>
<dbReference type="Pfam" id="PF12597">
    <property type="entry name" value="Cox20"/>
    <property type="match status" value="1"/>
</dbReference>
<comment type="similarity">
    <text evidence="2 9">Belongs to the COX20 family.</text>
</comment>
<evidence type="ECO:0000256" key="2">
    <source>
        <dbReference type="ARBA" id="ARBA00009575"/>
    </source>
</evidence>
<name>A0A7H9B6N2_ZYGMR</name>
<feature type="region of interest" description="Disordered" evidence="10">
    <location>
        <begin position="1"/>
        <end position="31"/>
    </location>
</feature>
<dbReference type="GO" id="GO:0005743">
    <property type="term" value="C:mitochondrial inner membrane"/>
    <property type="evidence" value="ECO:0007669"/>
    <property type="project" value="UniProtKB-SubCell"/>
</dbReference>
<organism evidence="11 12">
    <name type="scientific">Zygotorulaspora mrakii</name>
    <name type="common">Zygosaccharomyces mrakii</name>
    <dbReference type="NCBI Taxonomy" id="42260"/>
    <lineage>
        <taxon>Eukaryota</taxon>
        <taxon>Fungi</taxon>
        <taxon>Dikarya</taxon>
        <taxon>Ascomycota</taxon>
        <taxon>Saccharomycotina</taxon>
        <taxon>Saccharomycetes</taxon>
        <taxon>Saccharomycetales</taxon>
        <taxon>Saccharomycetaceae</taxon>
        <taxon>Zygotorulaspora</taxon>
    </lineage>
</organism>
<keyword evidence="7 9" id="KW-0496">Mitochondrion</keyword>
<dbReference type="GeneID" id="59237744"/>